<dbReference type="Pfam" id="PF13452">
    <property type="entry name" value="FAS1_DH_region"/>
    <property type="match status" value="1"/>
</dbReference>
<dbReference type="AlphaFoldDB" id="A0ABD5UGA3"/>
<evidence type="ECO:0000313" key="5">
    <source>
        <dbReference type="Proteomes" id="UP001596333"/>
    </source>
</evidence>
<evidence type="ECO:0000259" key="3">
    <source>
        <dbReference type="Pfam" id="PF13452"/>
    </source>
</evidence>
<dbReference type="PANTHER" id="PTHR43437:SF3">
    <property type="entry name" value="HYDROXYACYL-THIOESTER DEHYDRATASE TYPE 2, MITOCHONDRIAL"/>
    <property type="match status" value="1"/>
</dbReference>
<keyword evidence="5" id="KW-1185">Reference proteome</keyword>
<comment type="caution">
    <text evidence="4">The sequence shown here is derived from an EMBL/GenBank/DDBJ whole genome shotgun (WGS) entry which is preliminary data.</text>
</comment>
<sequence length="346" mass="37765">MPTKPFDKIEAQVGDTHRTVDGLAVEAGKVEEFARAVGDENPIHRNEPAAVERGYETVPAPLTFTRTKYFPRYRPDGIDERLGFDLGLRFKHIVHGEQEYEFDRPVYVGDVLSGETTLIDVYQREGGRGGTMTFAVYETTYRDRGGDDVLTERMTRIETGGTIDADDEDAIENTEDDGDSHKGRSSTAVTDEATRDRSIDSPQLTHDSDLPATSADLKVGDHGPKLVADLEREDFVRYAGASGDFNPIHYDEPYARARGYPSVFGQGMLTASYVATVVSNWFGVGAIESFGVRFRDQVWPGDTVTATGEITALEDCGASVTADADLAVSNQDDEAVLTGTVTATIT</sequence>
<dbReference type="Pfam" id="PF01575">
    <property type="entry name" value="MaoC_dehydratas"/>
    <property type="match status" value="1"/>
</dbReference>
<dbReference type="PANTHER" id="PTHR43437">
    <property type="entry name" value="HYDROXYACYL-THIOESTER DEHYDRATASE TYPE 2, MITOCHONDRIAL-RELATED"/>
    <property type="match status" value="1"/>
</dbReference>
<evidence type="ECO:0000313" key="4">
    <source>
        <dbReference type="EMBL" id="MFC6888512.1"/>
    </source>
</evidence>
<dbReference type="InterPro" id="IPR039569">
    <property type="entry name" value="FAS1-like_DH_region"/>
</dbReference>
<name>A0ABD5UGA3_9EURY</name>
<dbReference type="InterPro" id="IPR029069">
    <property type="entry name" value="HotDog_dom_sf"/>
</dbReference>
<reference evidence="4 5" key="1">
    <citation type="journal article" date="2019" name="Int. J. Syst. Evol. Microbiol.">
        <title>The Global Catalogue of Microorganisms (GCM) 10K type strain sequencing project: providing services to taxonomists for standard genome sequencing and annotation.</title>
        <authorList>
            <consortium name="The Broad Institute Genomics Platform"/>
            <consortium name="The Broad Institute Genome Sequencing Center for Infectious Disease"/>
            <person name="Wu L."/>
            <person name="Ma J."/>
        </authorList>
    </citation>
    <scope>NUCLEOTIDE SEQUENCE [LARGE SCALE GENOMIC DNA]</scope>
    <source>
        <strain evidence="4 5">Y73</strain>
    </source>
</reference>
<organism evidence="4 5">
    <name type="scientific">Halorubrum trueperi</name>
    <dbReference type="NCBI Taxonomy" id="2004704"/>
    <lineage>
        <taxon>Archaea</taxon>
        <taxon>Methanobacteriati</taxon>
        <taxon>Methanobacteriota</taxon>
        <taxon>Stenosarchaea group</taxon>
        <taxon>Halobacteria</taxon>
        <taxon>Halobacteriales</taxon>
        <taxon>Haloferacaceae</taxon>
        <taxon>Halorubrum</taxon>
    </lineage>
</organism>
<dbReference type="InterPro" id="IPR002539">
    <property type="entry name" value="MaoC-like_dom"/>
</dbReference>
<gene>
    <name evidence="4" type="ORF">ACFQEY_05595</name>
</gene>
<dbReference type="EMBL" id="JBHSXI010000005">
    <property type="protein sequence ID" value="MFC6888512.1"/>
    <property type="molecule type" value="Genomic_DNA"/>
</dbReference>
<dbReference type="GO" id="GO:0016836">
    <property type="term" value="F:hydro-lyase activity"/>
    <property type="evidence" value="ECO:0007669"/>
    <property type="project" value="UniProtKB-ARBA"/>
</dbReference>
<proteinExistence type="predicted"/>
<protein>
    <submittedName>
        <fullName evidence="4">MaoC family dehydratase N-terminal domain-containing protein</fullName>
    </submittedName>
</protein>
<dbReference type="SUPFAM" id="SSF54637">
    <property type="entry name" value="Thioesterase/thiol ester dehydrase-isomerase"/>
    <property type="match status" value="2"/>
</dbReference>
<accession>A0ABD5UGA3</accession>
<feature type="domain" description="FAS1-like dehydratase" evidence="3">
    <location>
        <begin position="14"/>
        <end position="151"/>
    </location>
</feature>
<feature type="domain" description="MaoC-like" evidence="2">
    <location>
        <begin position="230"/>
        <end position="318"/>
    </location>
</feature>
<dbReference type="RefSeq" id="WP_379765621.1">
    <property type="nucleotide sequence ID" value="NZ_JBHSXI010000005.1"/>
</dbReference>
<evidence type="ECO:0000256" key="1">
    <source>
        <dbReference type="SAM" id="MobiDB-lite"/>
    </source>
</evidence>
<dbReference type="Gene3D" id="3.10.129.10">
    <property type="entry name" value="Hotdog Thioesterase"/>
    <property type="match status" value="2"/>
</dbReference>
<feature type="region of interest" description="Disordered" evidence="1">
    <location>
        <begin position="157"/>
        <end position="218"/>
    </location>
</feature>
<feature type="compositionally biased region" description="Acidic residues" evidence="1">
    <location>
        <begin position="164"/>
        <end position="178"/>
    </location>
</feature>
<dbReference type="Proteomes" id="UP001596333">
    <property type="component" value="Unassembled WGS sequence"/>
</dbReference>
<dbReference type="CDD" id="cd03441">
    <property type="entry name" value="R_hydratase_like"/>
    <property type="match status" value="1"/>
</dbReference>
<dbReference type="InterPro" id="IPR050965">
    <property type="entry name" value="UPF0336/Enoyl-CoA_hydratase"/>
</dbReference>
<evidence type="ECO:0000259" key="2">
    <source>
        <dbReference type="Pfam" id="PF01575"/>
    </source>
</evidence>